<gene>
    <name evidence="3" type="ORF">DXN05_04035</name>
</gene>
<evidence type="ECO:0000313" key="3">
    <source>
        <dbReference type="EMBL" id="RFM30151.1"/>
    </source>
</evidence>
<feature type="transmembrane region" description="Helical" evidence="1">
    <location>
        <begin position="63"/>
        <end position="83"/>
    </location>
</feature>
<keyword evidence="1" id="KW-1133">Transmembrane helix</keyword>
<dbReference type="InterPro" id="IPR018677">
    <property type="entry name" value="DUF2157"/>
</dbReference>
<feature type="transmembrane region" description="Helical" evidence="1">
    <location>
        <begin position="266"/>
        <end position="289"/>
    </location>
</feature>
<feature type="transmembrane region" description="Helical" evidence="1">
    <location>
        <begin position="186"/>
        <end position="205"/>
    </location>
</feature>
<dbReference type="EMBL" id="QTJU01000001">
    <property type="protein sequence ID" value="RFM30151.1"/>
    <property type="molecule type" value="Genomic_DNA"/>
</dbReference>
<dbReference type="Proteomes" id="UP000261284">
    <property type="component" value="Unassembled WGS sequence"/>
</dbReference>
<evidence type="ECO:0000259" key="2">
    <source>
        <dbReference type="Pfam" id="PF09925"/>
    </source>
</evidence>
<feature type="transmembrane region" description="Helical" evidence="1">
    <location>
        <begin position="241"/>
        <end position="259"/>
    </location>
</feature>
<feature type="transmembrane region" description="Helical" evidence="1">
    <location>
        <begin position="104"/>
        <end position="124"/>
    </location>
</feature>
<keyword evidence="4" id="KW-1185">Reference proteome</keyword>
<feature type="transmembrane region" description="Helical" evidence="1">
    <location>
        <begin position="130"/>
        <end position="149"/>
    </location>
</feature>
<feature type="domain" description="DUF2157" evidence="2">
    <location>
        <begin position="8"/>
        <end position="153"/>
    </location>
</feature>
<name>A0A3E1NQE9_9BACT</name>
<feature type="transmembrane region" description="Helical" evidence="1">
    <location>
        <begin position="295"/>
        <end position="315"/>
    </location>
</feature>
<sequence length="325" mass="35928">MLYNLFSKLQQQGLITPDELDNVAVQQQRPLSVRNDLLTLLYAGIVVLCTGLGIVVYQNIDSIGHMAIIAFIAITCTACYVWCFKKASGYSQAKVQSPNTGFDYVILFGSLLLLIWVGYMQFVYHVFGERWGLAGFVPMVLLFATAYYFDHAGVLSLGISNLAAWLGITVAPLSVVSGNDFGNERLIYTAVLLGAFLVGIAAFSFYKNVKKHFYKVYLNFGTHLFFIGAVTAMFVFHDAYFLWFVLIAAAAAACLKYAVAANSYYYFAVTIAYSYAAAMYAGIALLALMPNEVGVIYLGLLYGISLSVLLTWLLIHYNKKFKAHA</sequence>
<feature type="transmembrane region" description="Helical" evidence="1">
    <location>
        <begin position="217"/>
        <end position="235"/>
    </location>
</feature>
<evidence type="ECO:0000313" key="4">
    <source>
        <dbReference type="Proteomes" id="UP000261284"/>
    </source>
</evidence>
<comment type="caution">
    <text evidence="3">The sequence shown here is derived from an EMBL/GenBank/DDBJ whole genome shotgun (WGS) entry which is preliminary data.</text>
</comment>
<feature type="transmembrane region" description="Helical" evidence="1">
    <location>
        <begin position="154"/>
        <end position="174"/>
    </location>
</feature>
<keyword evidence="1" id="KW-0472">Membrane</keyword>
<dbReference type="AlphaFoldDB" id="A0A3E1NQE9"/>
<dbReference type="OrthoDB" id="650263at2"/>
<keyword evidence="1" id="KW-0812">Transmembrane</keyword>
<reference evidence="3 4" key="1">
    <citation type="submission" date="2018-08" db="EMBL/GenBank/DDBJ databases">
        <title>Chitinophagaceae sp. K23C18032701, a novel bacterium isolated from forest soil.</title>
        <authorList>
            <person name="Wang C."/>
        </authorList>
    </citation>
    <scope>NUCLEOTIDE SEQUENCE [LARGE SCALE GENOMIC DNA]</scope>
    <source>
        <strain evidence="3 4">K23C18032701</strain>
    </source>
</reference>
<evidence type="ECO:0000256" key="1">
    <source>
        <dbReference type="SAM" id="Phobius"/>
    </source>
</evidence>
<protein>
    <submittedName>
        <fullName evidence="3">DUF2157 domain-containing protein</fullName>
    </submittedName>
</protein>
<accession>A0A3E1NQE9</accession>
<organism evidence="3 4">
    <name type="scientific">Deminuibacter soli</name>
    <dbReference type="NCBI Taxonomy" id="2291815"/>
    <lineage>
        <taxon>Bacteria</taxon>
        <taxon>Pseudomonadati</taxon>
        <taxon>Bacteroidota</taxon>
        <taxon>Chitinophagia</taxon>
        <taxon>Chitinophagales</taxon>
        <taxon>Chitinophagaceae</taxon>
        <taxon>Deminuibacter</taxon>
    </lineage>
</organism>
<proteinExistence type="predicted"/>
<feature type="transmembrane region" description="Helical" evidence="1">
    <location>
        <begin position="37"/>
        <end position="57"/>
    </location>
</feature>
<dbReference type="RefSeq" id="WP_116845907.1">
    <property type="nucleotide sequence ID" value="NZ_QTJU01000001.1"/>
</dbReference>
<dbReference type="Pfam" id="PF09925">
    <property type="entry name" value="DUF2157"/>
    <property type="match status" value="1"/>
</dbReference>